<evidence type="ECO:0000256" key="6">
    <source>
        <dbReference type="SAM" id="Phobius"/>
    </source>
</evidence>
<organism evidence="7 8">
    <name type="scientific">Pseudomonas putida</name>
    <name type="common">Arthrobacter siderocapsulatus</name>
    <dbReference type="NCBI Taxonomy" id="303"/>
    <lineage>
        <taxon>Bacteria</taxon>
        <taxon>Pseudomonadati</taxon>
        <taxon>Pseudomonadota</taxon>
        <taxon>Gammaproteobacteria</taxon>
        <taxon>Pseudomonadales</taxon>
        <taxon>Pseudomonadaceae</taxon>
        <taxon>Pseudomonas</taxon>
    </lineage>
</organism>
<dbReference type="GO" id="GO:0005886">
    <property type="term" value="C:plasma membrane"/>
    <property type="evidence" value="ECO:0007669"/>
    <property type="project" value="UniProtKB-SubCell"/>
</dbReference>
<feature type="transmembrane region" description="Helical" evidence="6">
    <location>
        <begin position="37"/>
        <end position="62"/>
    </location>
</feature>
<accession>A0A1Q9QZI3</accession>
<name>A0A1Q9QZI3_PSEPU</name>
<evidence type="ECO:0000313" key="8">
    <source>
        <dbReference type="Proteomes" id="UP000186736"/>
    </source>
</evidence>
<feature type="transmembrane region" description="Helical" evidence="6">
    <location>
        <begin position="146"/>
        <end position="177"/>
    </location>
</feature>
<reference evidence="7 8" key="1">
    <citation type="submission" date="2016-10" db="EMBL/GenBank/DDBJ databases">
        <title>Genome Sequence of Pseudomonas putida GM4FR.</title>
        <authorList>
            <person name="Poehlein A."/>
            <person name="Wemheuer F."/>
            <person name="Hollensteiner J."/>
            <person name="Wemheuer B."/>
        </authorList>
    </citation>
    <scope>NUCLEOTIDE SEQUENCE [LARGE SCALE GENOMIC DNA]</scope>
    <source>
        <strain evidence="7 8">GM4FR</strain>
    </source>
</reference>
<dbReference type="OrthoDB" id="5638726at2"/>
<keyword evidence="4 6" id="KW-1133">Transmembrane helix</keyword>
<evidence type="ECO:0000256" key="4">
    <source>
        <dbReference type="ARBA" id="ARBA00022989"/>
    </source>
</evidence>
<feature type="transmembrane region" description="Helical" evidence="6">
    <location>
        <begin position="189"/>
        <end position="209"/>
    </location>
</feature>
<gene>
    <name evidence="7" type="ORF">PSEMO_45960</name>
</gene>
<dbReference type="PANTHER" id="PTHR30086:SF20">
    <property type="entry name" value="ARGININE EXPORTER PROTEIN ARGO-RELATED"/>
    <property type="match status" value="1"/>
</dbReference>
<sequence>MLFVKSLVIGFSIAAPVGPIGLLCVQRCLKRGFRSGLATGLGAASADTVYGFLGAVGVTGIAVSAPSLAVFLKVVGGAFLVWLAWSIARDALKPKQAAEVGATAAVTRDFLTAFGLTLSNPMTILAFIAIFAALDPLSAGHQLEGRALWVATLSMLAGVFLGSAAWWVCLSGVTAVLRKRMSVSFMRGISGVSAVVIGTFGLVQVFTGLRDVFCRLGPGRSWLACDGPQGGPKKTCIFGEGRQRPIAVVRN</sequence>
<evidence type="ECO:0000256" key="2">
    <source>
        <dbReference type="ARBA" id="ARBA00022475"/>
    </source>
</evidence>
<comment type="caution">
    <text evidence="7">The sequence shown here is derived from an EMBL/GenBank/DDBJ whole genome shotgun (WGS) entry which is preliminary data.</text>
</comment>
<evidence type="ECO:0000256" key="3">
    <source>
        <dbReference type="ARBA" id="ARBA00022692"/>
    </source>
</evidence>
<keyword evidence="5 6" id="KW-0472">Membrane</keyword>
<dbReference type="PANTHER" id="PTHR30086">
    <property type="entry name" value="ARGININE EXPORTER PROTEIN ARGO"/>
    <property type="match status" value="1"/>
</dbReference>
<feature type="transmembrane region" description="Helical" evidence="6">
    <location>
        <begin position="109"/>
        <end position="134"/>
    </location>
</feature>
<protein>
    <recommendedName>
        <fullName evidence="9">Lysine transporter LysE</fullName>
    </recommendedName>
</protein>
<dbReference type="AlphaFoldDB" id="A0A1Q9QZI3"/>
<dbReference type="Proteomes" id="UP000186736">
    <property type="component" value="Unassembled WGS sequence"/>
</dbReference>
<dbReference type="InterPro" id="IPR001123">
    <property type="entry name" value="LeuE-type"/>
</dbReference>
<dbReference type="EMBL" id="MKZO01000045">
    <property type="protein sequence ID" value="OLS60553.1"/>
    <property type="molecule type" value="Genomic_DNA"/>
</dbReference>
<evidence type="ECO:0000256" key="1">
    <source>
        <dbReference type="ARBA" id="ARBA00004651"/>
    </source>
</evidence>
<dbReference type="GO" id="GO:0015171">
    <property type="term" value="F:amino acid transmembrane transporter activity"/>
    <property type="evidence" value="ECO:0007669"/>
    <property type="project" value="TreeGrafter"/>
</dbReference>
<comment type="subcellular location">
    <subcellularLocation>
        <location evidence="1">Cell membrane</location>
        <topology evidence="1">Multi-pass membrane protein</topology>
    </subcellularLocation>
</comment>
<evidence type="ECO:0008006" key="9">
    <source>
        <dbReference type="Google" id="ProtNLM"/>
    </source>
</evidence>
<feature type="transmembrane region" description="Helical" evidence="6">
    <location>
        <begin position="6"/>
        <end position="25"/>
    </location>
</feature>
<proteinExistence type="predicted"/>
<evidence type="ECO:0000256" key="5">
    <source>
        <dbReference type="ARBA" id="ARBA00023136"/>
    </source>
</evidence>
<evidence type="ECO:0000313" key="7">
    <source>
        <dbReference type="EMBL" id="OLS60553.1"/>
    </source>
</evidence>
<keyword evidence="3 6" id="KW-0812">Transmembrane</keyword>
<keyword evidence="2" id="KW-1003">Cell membrane</keyword>
<dbReference type="Pfam" id="PF01810">
    <property type="entry name" value="LysE"/>
    <property type="match status" value="1"/>
</dbReference>
<dbReference type="RefSeq" id="WP_075805309.1">
    <property type="nucleotide sequence ID" value="NZ_MKZO01000045.1"/>
</dbReference>